<dbReference type="InterPro" id="IPR049939">
    <property type="entry name" value="NifE-like"/>
</dbReference>
<dbReference type="eggNOG" id="COG2710">
    <property type="taxonomic scope" value="Bacteria"/>
</dbReference>
<dbReference type="SUPFAM" id="SSF53807">
    <property type="entry name" value="Helical backbone' metal receptor"/>
    <property type="match status" value="1"/>
</dbReference>
<evidence type="ECO:0000313" key="3">
    <source>
        <dbReference type="Proteomes" id="UP000019426"/>
    </source>
</evidence>
<sequence>MVKAVEQPRHFCTLGAQQTVVAIKKSIPILHSGPGCGVKLFRGLSTDSGYQGIGYGGGSTIPCTNTTEREVVFGGEKRLKEVIDGAFQVLNADLFVVLTGCTADIVGDDIGQVVSEYQYEGKPIVYAETGGFKGTNLKGHEIVIKAIVDQYVGDVKPNVEKGLVNLWSVVPYQDPFWTGDLGEIKKLLEGIGLKVNIFFGPDSEGLSEWKSIPNAQFNLVLHPWVGIDTAKHLEKKYGIPFLHYPTLPVGGKETTKFLREVGKFAGIDEEIVEKFIRKEEERYYYYIDRAADFFVEFRYDLASSFYNINEAAYSLGISKFLINELGISPGVQYITDDTPEKYQELIRNEFKNISPYKSAEVNFEVDGGKISEEIRKDIGNNKPIILGSSWDRDLINELDGFGLNIALPVQHRLVMNKHYVGYSGGLTLTEDIYTAILDTYK</sequence>
<dbReference type="Gene3D" id="3.40.50.1980">
    <property type="entry name" value="Nitrogenase molybdenum iron protein domain"/>
    <property type="match status" value="3"/>
</dbReference>
<proteinExistence type="predicted"/>
<dbReference type="RefSeq" id="WP_044035920.1">
    <property type="nucleotide sequence ID" value="NZ_HG917868.1"/>
</dbReference>
<dbReference type="Proteomes" id="UP000019426">
    <property type="component" value="Chromosome M2/40_rep1"/>
</dbReference>
<keyword evidence="3" id="KW-1185">Reference proteome</keyword>
<dbReference type="AlphaFoldDB" id="W6RZN5"/>
<dbReference type="PANTHER" id="PTHR42956">
    <property type="entry name" value="NITROGENASE IRON-MOLYBDENUM COFACTOR BIOSYNTHESIS PROTEIN NIFE"/>
    <property type="match status" value="1"/>
</dbReference>
<dbReference type="EMBL" id="HG917868">
    <property type="protein sequence ID" value="CDM67472.1"/>
    <property type="molecule type" value="Genomic_DNA"/>
</dbReference>
<organism evidence="2 3">
    <name type="scientific">Clostridium bornimense</name>
    <dbReference type="NCBI Taxonomy" id="1216932"/>
    <lineage>
        <taxon>Bacteria</taxon>
        <taxon>Bacillati</taxon>
        <taxon>Bacillota</taxon>
        <taxon>Clostridia</taxon>
        <taxon>Eubacteriales</taxon>
        <taxon>Clostridiaceae</taxon>
        <taxon>Clostridium</taxon>
    </lineage>
</organism>
<protein>
    <submittedName>
        <fullName evidence="2">Nitrogenase</fullName>
        <ecNumber evidence="2">1.18.6.1</ecNumber>
    </submittedName>
</protein>
<dbReference type="PATRIC" id="fig|1216932.3.peg.285"/>
<dbReference type="HOGENOM" id="CLU_025876_4_0_9"/>
<gene>
    <name evidence="2" type="primary">nifK1</name>
    <name evidence="2" type="ORF">CM240_0305</name>
</gene>
<dbReference type="KEGG" id="clt:CM240_0305"/>
<keyword evidence="2" id="KW-0560">Oxidoreductase</keyword>
<dbReference type="GO" id="GO:0016163">
    <property type="term" value="F:nitrogenase activity"/>
    <property type="evidence" value="ECO:0007669"/>
    <property type="project" value="UniProtKB-EC"/>
</dbReference>
<evidence type="ECO:0000313" key="2">
    <source>
        <dbReference type="EMBL" id="CDM67472.1"/>
    </source>
</evidence>
<dbReference type="PANTHER" id="PTHR42956:SF1">
    <property type="entry name" value="NITROGENASE IRON-MOLYBDENUM COFACTOR BIOSYNTHESIS PROTEIN NIFE"/>
    <property type="match status" value="1"/>
</dbReference>
<dbReference type="OrthoDB" id="9802175at2"/>
<dbReference type="EC" id="1.18.6.1" evidence="2"/>
<name>W6RZN5_9CLOT</name>
<accession>W6RZN5</accession>
<evidence type="ECO:0000259" key="1">
    <source>
        <dbReference type="Pfam" id="PF00148"/>
    </source>
</evidence>
<dbReference type="InterPro" id="IPR000510">
    <property type="entry name" value="Nase/OxRdtase_comp1"/>
</dbReference>
<dbReference type="Pfam" id="PF00148">
    <property type="entry name" value="Oxidored_nitro"/>
    <property type="match status" value="1"/>
</dbReference>
<feature type="domain" description="Nitrogenase/oxidoreductase component 1" evidence="1">
    <location>
        <begin position="13"/>
        <end position="436"/>
    </location>
</feature>
<dbReference type="STRING" id="1216932.CM240_0305"/>
<reference evidence="2 3" key="1">
    <citation type="submission" date="2013-11" db="EMBL/GenBank/DDBJ databases">
        <title>Complete genome sequence of Clostridum sp. M2/40.</title>
        <authorList>
            <person name="Wibberg D."/>
            <person name="Puehler A."/>
            <person name="Schlueter A."/>
        </authorList>
    </citation>
    <scope>NUCLEOTIDE SEQUENCE [LARGE SCALE GENOMIC DNA]</scope>
    <source>
        <strain evidence="3">M2/40</strain>
    </source>
</reference>